<dbReference type="AlphaFoldDB" id="A0A9X2F9F6"/>
<evidence type="ECO:0000259" key="7">
    <source>
        <dbReference type="Pfam" id="PF07298"/>
    </source>
</evidence>
<comment type="subcellular location">
    <subcellularLocation>
        <location evidence="1">Membrane</location>
        <topology evidence="1">Multi-pass membrane protein</topology>
    </subcellularLocation>
</comment>
<name>A0A9X2F9F6_9BACT</name>
<dbReference type="EMBL" id="JAMXLR010000033">
    <property type="protein sequence ID" value="MCO6044088.1"/>
    <property type="molecule type" value="Genomic_DNA"/>
</dbReference>
<dbReference type="PANTHER" id="PTHR31040">
    <property type="entry name" value="NURIM"/>
    <property type="match status" value="1"/>
</dbReference>
<feature type="domain" description="NnrU" evidence="7">
    <location>
        <begin position="54"/>
        <end position="215"/>
    </location>
</feature>
<keyword evidence="4 6" id="KW-1133">Transmembrane helix</keyword>
<feature type="transmembrane region" description="Helical" evidence="6">
    <location>
        <begin position="7"/>
        <end position="31"/>
    </location>
</feature>
<dbReference type="Proteomes" id="UP001155241">
    <property type="component" value="Unassembled WGS sequence"/>
</dbReference>
<gene>
    <name evidence="8" type="ORF">NG895_09220</name>
</gene>
<evidence type="ECO:0000256" key="2">
    <source>
        <dbReference type="ARBA" id="ARBA00010631"/>
    </source>
</evidence>
<dbReference type="Pfam" id="PF07298">
    <property type="entry name" value="NnrU"/>
    <property type="match status" value="1"/>
</dbReference>
<comment type="caution">
    <text evidence="8">The sequence shown here is derived from an EMBL/GenBank/DDBJ whole genome shotgun (WGS) entry which is preliminary data.</text>
</comment>
<accession>A0A9X2F9F6</accession>
<protein>
    <submittedName>
        <fullName evidence="8">Isoprenylcysteine carboxylmethyltransferase family protein</fullName>
    </submittedName>
</protein>
<sequence length="242" mass="26977">MARVAALVYGILSYAIGLGGLTLFMIFAGGWGIPQDINATASVAWPLSLAINISLLLVFAVQHSLMARRPFKDRLAEAIPAGVERSTYVLMSGVVCLMICFLWQPMNGMIWNIEIPAVRIALFTLQIAGWLFAVSASFMINHFELFGLQQAHAYANGREVTIPAFTTRFGYRLVRHPIQLGIFIGMWATPTMSLAHLVLALGMTAYIRFGLMLEERDLTETYGQEYLDYKQRVPMMIPIPRG</sequence>
<proteinExistence type="inferred from homology"/>
<evidence type="ECO:0000256" key="5">
    <source>
        <dbReference type="ARBA" id="ARBA00023136"/>
    </source>
</evidence>
<reference evidence="8" key="1">
    <citation type="submission" date="2022-06" db="EMBL/GenBank/DDBJ databases">
        <title>Aeoliella straminimaris, a novel planctomycete from sediments.</title>
        <authorList>
            <person name="Vitorino I.R."/>
            <person name="Lage O.M."/>
        </authorList>
    </citation>
    <scope>NUCLEOTIDE SEQUENCE</scope>
    <source>
        <strain evidence="8">ICT_H6.2</strain>
    </source>
</reference>
<dbReference type="GO" id="GO:0016020">
    <property type="term" value="C:membrane"/>
    <property type="evidence" value="ECO:0007669"/>
    <property type="project" value="UniProtKB-SubCell"/>
</dbReference>
<feature type="transmembrane region" description="Helical" evidence="6">
    <location>
        <begin position="87"/>
        <end position="106"/>
    </location>
</feature>
<evidence type="ECO:0000313" key="9">
    <source>
        <dbReference type="Proteomes" id="UP001155241"/>
    </source>
</evidence>
<dbReference type="PANTHER" id="PTHR31040:SF1">
    <property type="entry name" value="NURIM"/>
    <property type="match status" value="1"/>
</dbReference>
<keyword evidence="5 6" id="KW-0472">Membrane</keyword>
<dbReference type="RefSeq" id="WP_252852194.1">
    <property type="nucleotide sequence ID" value="NZ_JAMXLR010000033.1"/>
</dbReference>
<evidence type="ECO:0000256" key="1">
    <source>
        <dbReference type="ARBA" id="ARBA00004141"/>
    </source>
</evidence>
<keyword evidence="9" id="KW-1185">Reference proteome</keyword>
<evidence type="ECO:0000256" key="6">
    <source>
        <dbReference type="SAM" id="Phobius"/>
    </source>
</evidence>
<dbReference type="Gene3D" id="1.20.120.1630">
    <property type="match status" value="1"/>
</dbReference>
<evidence type="ECO:0000256" key="4">
    <source>
        <dbReference type="ARBA" id="ARBA00022989"/>
    </source>
</evidence>
<comment type="similarity">
    <text evidence="2">Belongs to the nurim family.</text>
</comment>
<evidence type="ECO:0000313" key="8">
    <source>
        <dbReference type="EMBL" id="MCO6044088.1"/>
    </source>
</evidence>
<keyword evidence="3 6" id="KW-0812">Transmembrane</keyword>
<dbReference type="InterPro" id="IPR033580">
    <property type="entry name" value="Nurim-like"/>
</dbReference>
<feature type="transmembrane region" description="Helical" evidence="6">
    <location>
        <begin position="118"/>
        <end position="140"/>
    </location>
</feature>
<evidence type="ECO:0000256" key="3">
    <source>
        <dbReference type="ARBA" id="ARBA00022692"/>
    </source>
</evidence>
<feature type="transmembrane region" description="Helical" evidence="6">
    <location>
        <begin position="180"/>
        <end position="207"/>
    </location>
</feature>
<organism evidence="8 9">
    <name type="scientific">Aeoliella straminimaris</name>
    <dbReference type="NCBI Taxonomy" id="2954799"/>
    <lineage>
        <taxon>Bacteria</taxon>
        <taxon>Pseudomonadati</taxon>
        <taxon>Planctomycetota</taxon>
        <taxon>Planctomycetia</taxon>
        <taxon>Pirellulales</taxon>
        <taxon>Lacipirellulaceae</taxon>
        <taxon>Aeoliella</taxon>
    </lineage>
</organism>
<feature type="transmembrane region" description="Helical" evidence="6">
    <location>
        <begin position="43"/>
        <end position="66"/>
    </location>
</feature>
<dbReference type="InterPro" id="IPR009915">
    <property type="entry name" value="NnrU_dom"/>
</dbReference>